<feature type="region of interest" description="Disordered" evidence="1">
    <location>
        <begin position="48"/>
        <end position="67"/>
    </location>
</feature>
<feature type="compositionally biased region" description="Basic and acidic residues" evidence="1">
    <location>
        <begin position="146"/>
        <end position="156"/>
    </location>
</feature>
<reference evidence="2 3" key="1">
    <citation type="journal article" date="2015" name="Genome Biol. Evol.">
        <title>Comparative Genomics of a Bacterivorous Green Alga Reveals Evolutionary Causalities and Consequences of Phago-Mixotrophic Mode of Nutrition.</title>
        <authorList>
            <person name="Burns J.A."/>
            <person name="Paasch A."/>
            <person name="Narechania A."/>
            <person name="Kim E."/>
        </authorList>
    </citation>
    <scope>NUCLEOTIDE SEQUENCE [LARGE SCALE GENOMIC DNA]</scope>
    <source>
        <strain evidence="2 3">PLY_AMNH</strain>
    </source>
</reference>
<feature type="compositionally biased region" description="Basic and acidic residues" evidence="1">
    <location>
        <begin position="14"/>
        <end position="26"/>
    </location>
</feature>
<protein>
    <submittedName>
        <fullName evidence="2">Uncharacterized protein</fullName>
    </submittedName>
</protein>
<name>A0AAE0L860_9CHLO</name>
<keyword evidence="3" id="KW-1185">Reference proteome</keyword>
<evidence type="ECO:0000313" key="2">
    <source>
        <dbReference type="EMBL" id="KAK3275583.1"/>
    </source>
</evidence>
<dbReference type="EMBL" id="LGRX02007138">
    <property type="protein sequence ID" value="KAK3275583.1"/>
    <property type="molecule type" value="Genomic_DNA"/>
</dbReference>
<feature type="compositionally biased region" description="Acidic residues" evidence="1">
    <location>
        <begin position="116"/>
        <end position="126"/>
    </location>
</feature>
<organism evidence="2 3">
    <name type="scientific">Cymbomonas tetramitiformis</name>
    <dbReference type="NCBI Taxonomy" id="36881"/>
    <lineage>
        <taxon>Eukaryota</taxon>
        <taxon>Viridiplantae</taxon>
        <taxon>Chlorophyta</taxon>
        <taxon>Pyramimonadophyceae</taxon>
        <taxon>Pyramimonadales</taxon>
        <taxon>Pyramimonadaceae</taxon>
        <taxon>Cymbomonas</taxon>
    </lineage>
</organism>
<evidence type="ECO:0000313" key="3">
    <source>
        <dbReference type="Proteomes" id="UP001190700"/>
    </source>
</evidence>
<feature type="compositionally biased region" description="Polar residues" evidence="1">
    <location>
        <begin position="55"/>
        <end position="65"/>
    </location>
</feature>
<dbReference type="Proteomes" id="UP001190700">
    <property type="component" value="Unassembled WGS sequence"/>
</dbReference>
<accession>A0AAE0L860</accession>
<proteinExistence type="predicted"/>
<sequence>MSEARMRQSGQKETAPRETGPREIGPKARKSPSVSLYFGDEDAILQTKKEDKTTDATYAKSSTASGRIRKLINHTHITSPLGSRANQLQVPVFQRSWRKQSPLARHESLSQVLPESDTDTYDEPEDTQPASNQIREGDASHLVVVPHRDHQQEHAKGFLSKFRSSPQ</sequence>
<evidence type="ECO:0000256" key="1">
    <source>
        <dbReference type="SAM" id="MobiDB-lite"/>
    </source>
</evidence>
<feature type="region of interest" description="Disordered" evidence="1">
    <location>
        <begin position="1"/>
        <end position="36"/>
    </location>
</feature>
<dbReference type="AlphaFoldDB" id="A0AAE0L860"/>
<gene>
    <name evidence="2" type="ORF">CYMTET_16296</name>
</gene>
<comment type="caution">
    <text evidence="2">The sequence shown here is derived from an EMBL/GenBank/DDBJ whole genome shotgun (WGS) entry which is preliminary data.</text>
</comment>
<feature type="region of interest" description="Disordered" evidence="1">
    <location>
        <begin position="96"/>
        <end position="167"/>
    </location>
</feature>